<dbReference type="EMBL" id="MU001675">
    <property type="protein sequence ID" value="KAF2459329.1"/>
    <property type="molecule type" value="Genomic_DNA"/>
</dbReference>
<gene>
    <name evidence="2" type="ORF">BDY21DRAFT_377750</name>
</gene>
<reference evidence="2" key="1">
    <citation type="journal article" date="2020" name="Stud. Mycol.">
        <title>101 Dothideomycetes genomes: a test case for predicting lifestyles and emergence of pathogens.</title>
        <authorList>
            <person name="Haridas S."/>
            <person name="Albert R."/>
            <person name="Binder M."/>
            <person name="Bloem J."/>
            <person name="Labutti K."/>
            <person name="Salamov A."/>
            <person name="Andreopoulos B."/>
            <person name="Baker S."/>
            <person name="Barry K."/>
            <person name="Bills G."/>
            <person name="Bluhm B."/>
            <person name="Cannon C."/>
            <person name="Castanera R."/>
            <person name="Culley D."/>
            <person name="Daum C."/>
            <person name="Ezra D."/>
            <person name="Gonzalez J."/>
            <person name="Henrissat B."/>
            <person name="Kuo A."/>
            <person name="Liang C."/>
            <person name="Lipzen A."/>
            <person name="Lutzoni F."/>
            <person name="Magnuson J."/>
            <person name="Mondo S."/>
            <person name="Nolan M."/>
            <person name="Ohm R."/>
            <person name="Pangilinan J."/>
            <person name="Park H.-J."/>
            <person name="Ramirez L."/>
            <person name="Alfaro M."/>
            <person name="Sun H."/>
            <person name="Tritt A."/>
            <person name="Yoshinaga Y."/>
            <person name="Zwiers L.-H."/>
            <person name="Turgeon B."/>
            <person name="Goodwin S."/>
            <person name="Spatafora J."/>
            <person name="Crous P."/>
            <person name="Grigoriev I."/>
        </authorList>
    </citation>
    <scope>NUCLEOTIDE SEQUENCE</scope>
    <source>
        <strain evidence="2">ATCC 16933</strain>
    </source>
</reference>
<feature type="region of interest" description="Disordered" evidence="1">
    <location>
        <begin position="1"/>
        <end position="25"/>
    </location>
</feature>
<evidence type="ECO:0000313" key="3">
    <source>
        <dbReference type="Proteomes" id="UP000799766"/>
    </source>
</evidence>
<name>A0A6A6P623_9PEZI</name>
<evidence type="ECO:0000313" key="2">
    <source>
        <dbReference type="EMBL" id="KAF2459329.1"/>
    </source>
</evidence>
<dbReference type="AlphaFoldDB" id="A0A6A6P623"/>
<accession>A0A6A6P623</accession>
<keyword evidence="3" id="KW-1185">Reference proteome</keyword>
<evidence type="ECO:0000256" key="1">
    <source>
        <dbReference type="SAM" id="MobiDB-lite"/>
    </source>
</evidence>
<protein>
    <submittedName>
        <fullName evidence="2">Uncharacterized protein</fullName>
    </submittedName>
</protein>
<proteinExistence type="predicted"/>
<sequence>MANSASALKLVGGSNKRPNGPLAEDLDQHILKRAKSLATSESVEHASRLPSAAGLAALLNGATNEADEVQRILTYFKDIDVMVGNNAVAALEIARLLEDHPVWRRAIESQGDTLTLFESRFPALFALLEDGKDRRFIVDYFEKTGSFGWTKAMLDEVGALRMDLGVYREHVLARPDRAWRLVSMPCAAAVMRYGIEDSWGFWHSSNGSDKVPLLTLKCPGHVRDKEKATPESQQLLSMCVPVPFHPTEKTEEQWAELAKSRGSSRDGVDGESIALLSPALVKLGDNYHATEGGIPGDWTRLVLAHVTLRGIERRSQTSGEAAKEARFKPAQPFGTAVEIGSVGALGDALMGRRTWKSAMVKRECKKLRFGSPTEVQALIELYRDRITGAVAEAWVVLQEEERRVFKEKSFFASL</sequence>
<dbReference type="OrthoDB" id="4505337at2759"/>
<organism evidence="2 3">
    <name type="scientific">Lineolata rhizophorae</name>
    <dbReference type="NCBI Taxonomy" id="578093"/>
    <lineage>
        <taxon>Eukaryota</taxon>
        <taxon>Fungi</taxon>
        <taxon>Dikarya</taxon>
        <taxon>Ascomycota</taxon>
        <taxon>Pezizomycotina</taxon>
        <taxon>Dothideomycetes</taxon>
        <taxon>Dothideomycetes incertae sedis</taxon>
        <taxon>Lineolatales</taxon>
        <taxon>Lineolataceae</taxon>
        <taxon>Lineolata</taxon>
    </lineage>
</organism>
<dbReference type="Proteomes" id="UP000799766">
    <property type="component" value="Unassembled WGS sequence"/>
</dbReference>